<feature type="domain" description="Galactosyltransferase C-terminal" evidence="12">
    <location>
        <begin position="226"/>
        <end position="288"/>
    </location>
</feature>
<comment type="similarity">
    <text evidence="3 11">Belongs to the glycosyltransferase 7 family.</text>
</comment>
<evidence type="ECO:0000256" key="11">
    <source>
        <dbReference type="RuleBase" id="RU368121"/>
    </source>
</evidence>
<evidence type="ECO:0000313" key="15">
    <source>
        <dbReference type="Proteomes" id="UP000789390"/>
    </source>
</evidence>
<dbReference type="InterPro" id="IPR029044">
    <property type="entry name" value="Nucleotide-diphossugar_trans"/>
</dbReference>
<evidence type="ECO:0000256" key="10">
    <source>
        <dbReference type="ARBA" id="ARBA00023180"/>
    </source>
</evidence>
<keyword evidence="6 11" id="KW-0812">Transmembrane</keyword>
<evidence type="ECO:0000256" key="3">
    <source>
        <dbReference type="ARBA" id="ARBA00005735"/>
    </source>
</evidence>
<evidence type="ECO:0000256" key="1">
    <source>
        <dbReference type="ARBA" id="ARBA00004606"/>
    </source>
</evidence>
<gene>
    <name evidence="14" type="ORF">DGAL_LOCUS5983</name>
</gene>
<keyword evidence="4 11" id="KW-0328">Glycosyltransferase</keyword>
<comment type="cofactor">
    <cofactor evidence="11">
        <name>Mn(2+)</name>
        <dbReference type="ChEBI" id="CHEBI:29035"/>
    </cofactor>
</comment>
<dbReference type="GO" id="GO:0046872">
    <property type="term" value="F:metal ion binding"/>
    <property type="evidence" value="ECO:0007669"/>
    <property type="project" value="UniProtKB-UniRule"/>
</dbReference>
<evidence type="ECO:0000256" key="6">
    <source>
        <dbReference type="ARBA" id="ARBA00022692"/>
    </source>
</evidence>
<keyword evidence="7 11" id="KW-0735">Signal-anchor</keyword>
<evidence type="ECO:0000313" key="14">
    <source>
        <dbReference type="EMBL" id="CAH0103409.1"/>
    </source>
</evidence>
<dbReference type="OrthoDB" id="10038994at2759"/>
<accession>A0A8J2WIU4</accession>
<evidence type="ECO:0000256" key="4">
    <source>
        <dbReference type="ARBA" id="ARBA00022676"/>
    </source>
</evidence>
<dbReference type="UniPathway" id="UPA00378"/>
<keyword evidence="9 11" id="KW-0472">Membrane</keyword>
<keyword evidence="11" id="KW-0479">Metal-binding</keyword>
<dbReference type="GO" id="GO:0033842">
    <property type="term" value="F:N-acetyl-beta-glucosaminyl-derivative 4-beta-N-acetylgalactosaminyltransferase activity"/>
    <property type="evidence" value="ECO:0007669"/>
    <property type="project" value="TreeGrafter"/>
</dbReference>
<evidence type="ECO:0000256" key="7">
    <source>
        <dbReference type="ARBA" id="ARBA00022968"/>
    </source>
</evidence>
<dbReference type="EMBL" id="CAKKLH010000112">
    <property type="protein sequence ID" value="CAH0103409.1"/>
    <property type="molecule type" value="Genomic_DNA"/>
</dbReference>
<dbReference type="GO" id="GO:0005975">
    <property type="term" value="P:carbohydrate metabolic process"/>
    <property type="evidence" value="ECO:0007669"/>
    <property type="project" value="InterPro"/>
</dbReference>
<name>A0A8J2WIU4_9CRUS</name>
<dbReference type="Gene3D" id="3.90.550.10">
    <property type="entry name" value="Spore Coat Polysaccharide Biosynthesis Protein SpsA, Chain A"/>
    <property type="match status" value="1"/>
</dbReference>
<evidence type="ECO:0000259" key="12">
    <source>
        <dbReference type="Pfam" id="PF02709"/>
    </source>
</evidence>
<dbReference type="Pfam" id="PF13733">
    <property type="entry name" value="Glyco_transf_7N"/>
    <property type="match status" value="1"/>
</dbReference>
<feature type="transmembrane region" description="Helical" evidence="11">
    <location>
        <begin position="12"/>
        <end position="36"/>
    </location>
</feature>
<evidence type="ECO:0000256" key="9">
    <source>
        <dbReference type="ARBA" id="ARBA00023136"/>
    </source>
</evidence>
<dbReference type="AlphaFoldDB" id="A0A8J2WIU4"/>
<dbReference type="InterPro" id="IPR027791">
    <property type="entry name" value="Galactosyl_T_C"/>
</dbReference>
<protein>
    <recommendedName>
        <fullName evidence="11">Beta-1,4-N-acetylgalactosaminyltransferase</fullName>
        <ecNumber evidence="11">2.4.1.-</ecNumber>
    </recommendedName>
    <alternativeName>
        <fullName evidence="11">Beta-4-GalNAcT</fullName>
    </alternativeName>
</protein>
<reference evidence="14" key="1">
    <citation type="submission" date="2021-11" db="EMBL/GenBank/DDBJ databases">
        <authorList>
            <person name="Schell T."/>
        </authorList>
    </citation>
    <scope>NUCLEOTIDE SEQUENCE</scope>
    <source>
        <strain evidence="14">M5</strain>
    </source>
</reference>
<dbReference type="GO" id="GO:0006688">
    <property type="term" value="P:glycosphingolipid biosynthetic process"/>
    <property type="evidence" value="ECO:0007669"/>
    <property type="project" value="TreeGrafter"/>
</dbReference>
<keyword evidence="15" id="KW-1185">Reference proteome</keyword>
<keyword evidence="11" id="KW-0464">Manganese</keyword>
<feature type="domain" description="Galactosyltransferase N-terminal" evidence="13">
    <location>
        <begin position="62"/>
        <end position="201"/>
    </location>
</feature>
<dbReference type="Pfam" id="PF02709">
    <property type="entry name" value="Glyco_transf_7C"/>
    <property type="match status" value="1"/>
</dbReference>
<dbReference type="GO" id="GO:0016020">
    <property type="term" value="C:membrane"/>
    <property type="evidence" value="ECO:0007669"/>
    <property type="project" value="UniProtKB-SubCell"/>
</dbReference>
<evidence type="ECO:0000256" key="5">
    <source>
        <dbReference type="ARBA" id="ARBA00022679"/>
    </source>
</evidence>
<dbReference type="GO" id="GO:0008378">
    <property type="term" value="F:galactosyltransferase activity"/>
    <property type="evidence" value="ECO:0007669"/>
    <property type="project" value="TreeGrafter"/>
</dbReference>
<dbReference type="Proteomes" id="UP000789390">
    <property type="component" value="Unassembled WGS sequence"/>
</dbReference>
<keyword evidence="5 11" id="KW-0808">Transferase</keyword>
<evidence type="ECO:0000259" key="13">
    <source>
        <dbReference type="Pfam" id="PF13733"/>
    </source>
</evidence>
<keyword evidence="8 11" id="KW-1133">Transmembrane helix</keyword>
<comment type="subcellular location">
    <subcellularLocation>
        <location evidence="1 11">Membrane</location>
        <topology evidence="1 11">Single-pass type II membrane protein</topology>
    </subcellularLocation>
</comment>
<dbReference type="PANTHER" id="PTHR19300">
    <property type="entry name" value="BETA-1,4-GALACTOSYLTRANSFERASE"/>
    <property type="match status" value="1"/>
</dbReference>
<comment type="function">
    <text evidence="11">Catalyzes the transfer of galactose onto proteins or lipids.</text>
</comment>
<evidence type="ECO:0000256" key="8">
    <source>
        <dbReference type="ARBA" id="ARBA00022989"/>
    </source>
</evidence>
<proteinExistence type="inferred from homology"/>
<evidence type="ECO:0000256" key="2">
    <source>
        <dbReference type="ARBA" id="ARBA00004922"/>
    </source>
</evidence>
<organism evidence="14 15">
    <name type="scientific">Daphnia galeata</name>
    <dbReference type="NCBI Taxonomy" id="27404"/>
    <lineage>
        <taxon>Eukaryota</taxon>
        <taxon>Metazoa</taxon>
        <taxon>Ecdysozoa</taxon>
        <taxon>Arthropoda</taxon>
        <taxon>Crustacea</taxon>
        <taxon>Branchiopoda</taxon>
        <taxon>Diplostraca</taxon>
        <taxon>Cladocera</taxon>
        <taxon>Anomopoda</taxon>
        <taxon>Daphniidae</taxon>
        <taxon>Daphnia</taxon>
    </lineage>
</organism>
<sequence length="339" mass="38969">MKRRRTEVSCLFRSSSVVSAAVVLSILFTLSLIVLINHLPISHLTSSKQSRNSIDNNSSTICPLISPLLVGWMDLSLLIPELMEGPDNFDNEMKSAGLKKGGTYRPKDCQSHSKVAIIVPYRNRSEHLTVFLRYIHPFLQRQQLDYTLFVVEQSDELLPFNRGMLFNVGFVEAQRHDTFDCFIFHDVDILPEDDRNVYSCPEVGKPRHMSFVIDIHDYKPVSLMFLFGGGVIAVSAVDFVRANGYSNVFWGLGLEDDDFYRRIRRLNMSVTRPSIPVDYLRYRTLYHDPSSVDVNQSKRQQVFDNGYLRFESDGLVNLKYRLSSDLQLKSLYTHVLVKL</sequence>
<keyword evidence="10 11" id="KW-0325">Glycoprotein</keyword>
<dbReference type="InterPro" id="IPR003859">
    <property type="entry name" value="Galactosyl_T"/>
</dbReference>
<dbReference type="InterPro" id="IPR027995">
    <property type="entry name" value="Galactosyl_T_N"/>
</dbReference>
<comment type="pathway">
    <text evidence="2 11">Protein modification; protein glycosylation.</text>
</comment>
<dbReference type="PRINTS" id="PR02050">
    <property type="entry name" value="B14GALTRFASE"/>
</dbReference>
<dbReference type="GO" id="GO:0005794">
    <property type="term" value="C:Golgi apparatus"/>
    <property type="evidence" value="ECO:0007669"/>
    <property type="project" value="TreeGrafter"/>
</dbReference>
<comment type="caution">
    <text evidence="14">The sequence shown here is derived from an EMBL/GenBank/DDBJ whole genome shotgun (WGS) entry which is preliminary data.</text>
</comment>
<dbReference type="PANTHER" id="PTHR19300:SF57">
    <property type="entry name" value="BETA-1,4-N-ACETYLGALACTOSAMINYLTRANSFERASE"/>
    <property type="match status" value="1"/>
</dbReference>
<dbReference type="EC" id="2.4.1.-" evidence="11"/>
<dbReference type="SUPFAM" id="SSF53448">
    <property type="entry name" value="Nucleotide-diphospho-sugar transferases"/>
    <property type="match status" value="1"/>
</dbReference>